<protein>
    <submittedName>
        <fullName evidence="1">Uncharacterized protein</fullName>
    </submittedName>
</protein>
<organism evidence="1 2">
    <name type="scientific">Lacrimispora defluvii</name>
    <dbReference type="NCBI Taxonomy" id="2719233"/>
    <lineage>
        <taxon>Bacteria</taxon>
        <taxon>Bacillati</taxon>
        <taxon>Bacillota</taxon>
        <taxon>Clostridia</taxon>
        <taxon>Lachnospirales</taxon>
        <taxon>Lachnospiraceae</taxon>
        <taxon>Lacrimispora</taxon>
    </lineage>
</organism>
<proteinExistence type="predicted"/>
<sequence length="177" mass="20074">MNEALNTLMSMVENGTDLYTAFQNYFNTQKGLFEDTANATQQDFNEYVDGLKAEGDSVILTIKTDYRNEITDFENQQEQLFTTWFEFVKGQLGEDVAGKLQNQINALDIKTDGFEARNTTFSEDGKTITETYGVKRIETEFVSDSTIVQKLYDNDVLTKTKTITFSADGLSIKEDVK</sequence>
<gene>
    <name evidence="1" type="ORF">G9470_12265</name>
</gene>
<evidence type="ECO:0000313" key="2">
    <source>
        <dbReference type="Proteomes" id="UP000539052"/>
    </source>
</evidence>
<keyword evidence="2" id="KW-1185">Reference proteome</keyword>
<dbReference type="RefSeq" id="WP_170821737.1">
    <property type="nucleotide sequence ID" value="NZ_JAAOXG010000021.1"/>
</dbReference>
<dbReference type="Proteomes" id="UP000539052">
    <property type="component" value="Unassembled WGS sequence"/>
</dbReference>
<dbReference type="EMBL" id="JAAOXG010000021">
    <property type="protein sequence ID" value="NNJ30558.1"/>
    <property type="molecule type" value="Genomic_DNA"/>
</dbReference>
<reference evidence="1 2" key="1">
    <citation type="submission" date="2020-03" db="EMBL/GenBank/DDBJ databases">
        <title>Genome Sequence of industrial isolate, B5A.</title>
        <authorList>
            <person name="Sharma S."/>
            <person name="Patil P.B."/>
            <person name="Korpole S."/>
        </authorList>
    </citation>
    <scope>NUCLEOTIDE SEQUENCE [LARGE SCALE GENOMIC DNA]</scope>
    <source>
        <strain evidence="1 2">PI-S10-B5A</strain>
    </source>
</reference>
<name>A0ABX1VQJ8_9FIRM</name>
<accession>A0ABX1VQJ8</accession>
<comment type="caution">
    <text evidence="1">The sequence shown here is derived from an EMBL/GenBank/DDBJ whole genome shotgun (WGS) entry which is preliminary data.</text>
</comment>
<evidence type="ECO:0000313" key="1">
    <source>
        <dbReference type="EMBL" id="NNJ30558.1"/>
    </source>
</evidence>